<protein>
    <recommendedName>
        <fullName evidence="6">Transglutaminase</fullName>
    </recommendedName>
</protein>
<evidence type="ECO:0000313" key="5">
    <source>
        <dbReference type="Proteomes" id="UP000652231"/>
    </source>
</evidence>
<name>A0A8J2V904_9FLAO</name>
<dbReference type="AlphaFoldDB" id="A0A8J2V904"/>
<sequence>MKKVAIVFLFLSTLNWVQAQRYDFGKVSDDEIKQTIHAADPEAKAAILYKKGTVSMQYNDGWEYVYEMEARIKIYNQEGYGFATVEVPIYNAGAGKNEIFSNFKAFTHNMENGKTSKDRLRNGDVFDEDLNEFWDVKKFTFPNVKEGSVLEYKYKIISPYISTLPEFEFQDQIPVDHAEYTLKIPEYMNFETHSKGFFPLNRTVKSEFSNLTYSFTPGQTDGASVHRTHKTHYSTISFTLNSTTFTAENVPKLVQEEYVNNIENYLLSIRPELKSIQMPRSERVVFSQTWDDVAREVYDNSSFGKELESKNYFEKDLQPIISKASNDVEKAALIFEFVKQRMAWNGNYNYFSHNGLKKAYKDRTGNVGDINLMLTAMLRYAGLEANPVLVSTKSNGIPLFPTRSGFNYVISGVELGDNILLMDATSAYSAPNLLPERVMNWFGRMVKSDLTTKQINLMSASKSRKIVNLEVIMNEGGTIEGKVRNTLTDQLALDHRSSFAGVAESNYLEKLEKSYDGILISDYEIQHKKDPYKPVVESFNFEKENAYDLIGDKIYVNPLFFLASTNNPFTTETREYPIDFRYPSSTTFMINLSIPEGFTVESIPESGAFQLPDQIGQFQFMISEIDSKIQLRVSSDINTSILPASFYGALQEYFAALINKQSEQIVLSKT</sequence>
<dbReference type="RefSeq" id="WP_188440506.1">
    <property type="nucleotide sequence ID" value="NZ_BMGK01000004.1"/>
</dbReference>
<evidence type="ECO:0000313" key="4">
    <source>
        <dbReference type="EMBL" id="GGD89473.1"/>
    </source>
</evidence>
<feature type="signal peptide" evidence="1">
    <location>
        <begin position="1"/>
        <end position="19"/>
    </location>
</feature>
<feature type="domain" description="Transglutaminase-like" evidence="2">
    <location>
        <begin position="318"/>
        <end position="391"/>
    </location>
</feature>
<feature type="chain" id="PRO_5035243191" description="Transglutaminase" evidence="1">
    <location>
        <begin position="20"/>
        <end position="670"/>
    </location>
</feature>
<dbReference type="InterPro" id="IPR002931">
    <property type="entry name" value="Transglutaminase-like"/>
</dbReference>
<reference evidence="4" key="1">
    <citation type="journal article" date="2014" name="Int. J. Syst. Evol. Microbiol.">
        <title>Complete genome sequence of Corynebacterium casei LMG S-19264T (=DSM 44701T), isolated from a smear-ripened cheese.</title>
        <authorList>
            <consortium name="US DOE Joint Genome Institute (JGI-PGF)"/>
            <person name="Walter F."/>
            <person name="Albersmeier A."/>
            <person name="Kalinowski J."/>
            <person name="Ruckert C."/>
        </authorList>
    </citation>
    <scope>NUCLEOTIDE SEQUENCE</scope>
    <source>
        <strain evidence="4">CGMCC 1.12924</strain>
    </source>
</reference>
<feature type="domain" description="DUF3857" evidence="3">
    <location>
        <begin position="70"/>
        <end position="205"/>
    </location>
</feature>
<reference evidence="4" key="2">
    <citation type="submission" date="2020-09" db="EMBL/GenBank/DDBJ databases">
        <authorList>
            <person name="Sun Q."/>
            <person name="Zhou Y."/>
        </authorList>
    </citation>
    <scope>NUCLEOTIDE SEQUENCE</scope>
    <source>
        <strain evidence="4">CGMCC 1.12924</strain>
    </source>
</reference>
<accession>A0A8J2V904</accession>
<dbReference type="Gene3D" id="3.10.620.30">
    <property type="match status" value="1"/>
</dbReference>
<dbReference type="InterPro" id="IPR024618">
    <property type="entry name" value="DUF3857"/>
</dbReference>
<evidence type="ECO:0000259" key="3">
    <source>
        <dbReference type="Pfam" id="PF12969"/>
    </source>
</evidence>
<dbReference type="Pfam" id="PF01841">
    <property type="entry name" value="Transglut_core"/>
    <property type="match status" value="1"/>
</dbReference>
<keyword evidence="5" id="KW-1185">Reference proteome</keyword>
<proteinExistence type="predicted"/>
<dbReference type="Gene3D" id="2.60.40.3140">
    <property type="match status" value="1"/>
</dbReference>
<evidence type="ECO:0000259" key="2">
    <source>
        <dbReference type="Pfam" id="PF01841"/>
    </source>
</evidence>
<keyword evidence="1" id="KW-0732">Signal</keyword>
<evidence type="ECO:0008006" key="6">
    <source>
        <dbReference type="Google" id="ProtNLM"/>
    </source>
</evidence>
<comment type="caution">
    <text evidence="4">The sequence shown here is derived from an EMBL/GenBank/DDBJ whole genome shotgun (WGS) entry which is preliminary data.</text>
</comment>
<organism evidence="4 5">
    <name type="scientific">Planktosalinus lacus</name>
    <dbReference type="NCBI Taxonomy" id="1526573"/>
    <lineage>
        <taxon>Bacteria</taxon>
        <taxon>Pseudomonadati</taxon>
        <taxon>Bacteroidota</taxon>
        <taxon>Flavobacteriia</taxon>
        <taxon>Flavobacteriales</taxon>
        <taxon>Flavobacteriaceae</taxon>
        <taxon>Planktosalinus</taxon>
    </lineage>
</organism>
<dbReference type="Proteomes" id="UP000652231">
    <property type="component" value="Unassembled WGS sequence"/>
</dbReference>
<dbReference type="Pfam" id="PF12969">
    <property type="entry name" value="DUF3857"/>
    <property type="match status" value="1"/>
</dbReference>
<dbReference type="EMBL" id="BMGK01000004">
    <property type="protein sequence ID" value="GGD89473.1"/>
    <property type="molecule type" value="Genomic_DNA"/>
</dbReference>
<gene>
    <name evidence="4" type="ORF">GCM10011312_11700</name>
</gene>
<evidence type="ECO:0000256" key="1">
    <source>
        <dbReference type="SAM" id="SignalP"/>
    </source>
</evidence>
<dbReference type="Gene3D" id="2.60.120.1130">
    <property type="match status" value="1"/>
</dbReference>